<dbReference type="InterPro" id="IPR029068">
    <property type="entry name" value="Glyas_Bleomycin-R_OHBP_Dase"/>
</dbReference>
<dbReference type="InterPro" id="IPR037523">
    <property type="entry name" value="VOC_core"/>
</dbReference>
<dbReference type="Pfam" id="PF00903">
    <property type="entry name" value="Glyoxalase"/>
    <property type="match status" value="1"/>
</dbReference>
<dbReference type="EMBL" id="CCXS01000001">
    <property type="protein sequence ID" value="CEG23739.1"/>
    <property type="molecule type" value="Genomic_DNA"/>
</dbReference>
<name>A0A098EN71_9BACL</name>
<dbReference type="PANTHER" id="PTHR36437:SF2">
    <property type="entry name" value="GLYOXALASE_BLEOMYCIN RESISTANCE PROTEIN_DIOXYGENASE"/>
    <property type="match status" value="1"/>
</dbReference>
<evidence type="ECO:0000259" key="1">
    <source>
        <dbReference type="PROSITE" id="PS51819"/>
    </source>
</evidence>
<dbReference type="OrthoDB" id="9803079at2"/>
<dbReference type="PANTHER" id="PTHR36437">
    <property type="entry name" value="GLYOXALASE/BLEOMYCIN RESISTANCE PROTEIN/DIOXYGENASE"/>
    <property type="match status" value="1"/>
</dbReference>
<dbReference type="PROSITE" id="PS51819">
    <property type="entry name" value="VOC"/>
    <property type="match status" value="1"/>
</dbReference>
<dbReference type="STRING" id="1499687.BN1080_02743"/>
<dbReference type="CDD" id="cd07263">
    <property type="entry name" value="VOC_like"/>
    <property type="match status" value="1"/>
</dbReference>
<dbReference type="Gene3D" id="3.10.180.10">
    <property type="entry name" value="2,3-Dihydroxybiphenyl 1,2-Dioxygenase, domain 1"/>
    <property type="match status" value="1"/>
</dbReference>
<sequence length="127" mass="14370">MIAKLGQVMLYVNNQDEAVRFWTENAGFQVMADESNGEMRWIEIAPESGAGTTLVIHDRNTVARLSPGLDLGTPSLMFFTEKLDQFHQKLSENEVTVGDIVEMPEGRVFNFADYEANYFAVMEMRKA</sequence>
<evidence type="ECO:0000313" key="3">
    <source>
        <dbReference type="Proteomes" id="UP000043699"/>
    </source>
</evidence>
<dbReference type="RefSeq" id="WP_052652667.1">
    <property type="nucleotide sequence ID" value="NZ_CCXS01000001.1"/>
</dbReference>
<evidence type="ECO:0000313" key="2">
    <source>
        <dbReference type="EMBL" id="CEG23739.1"/>
    </source>
</evidence>
<dbReference type="Proteomes" id="UP000043699">
    <property type="component" value="Unassembled WGS sequence"/>
</dbReference>
<keyword evidence="3" id="KW-1185">Reference proteome</keyword>
<dbReference type="AlphaFoldDB" id="A0A098EN71"/>
<dbReference type="SUPFAM" id="SSF54593">
    <property type="entry name" value="Glyoxalase/Bleomycin resistance protein/Dihydroxybiphenyl dioxygenase"/>
    <property type="match status" value="1"/>
</dbReference>
<organism evidence="2 3">
    <name type="scientific">Planococcus massiliensis</name>
    <dbReference type="NCBI Taxonomy" id="1499687"/>
    <lineage>
        <taxon>Bacteria</taxon>
        <taxon>Bacillati</taxon>
        <taxon>Bacillota</taxon>
        <taxon>Bacilli</taxon>
        <taxon>Bacillales</taxon>
        <taxon>Caryophanaceae</taxon>
        <taxon>Planococcus</taxon>
    </lineage>
</organism>
<proteinExistence type="predicted"/>
<reference evidence="2 3" key="1">
    <citation type="submission" date="2014-09" db="EMBL/GenBank/DDBJ databases">
        <authorList>
            <person name="Urmite Genomes Urmite Genomes"/>
        </authorList>
    </citation>
    <scope>NUCLEOTIDE SEQUENCE [LARGE SCALE GENOMIC DNA]</scope>
    <source>
        <strain evidence="2 3">ES2</strain>
    </source>
</reference>
<dbReference type="InterPro" id="IPR004360">
    <property type="entry name" value="Glyas_Fos-R_dOase_dom"/>
</dbReference>
<accession>A0A098EN71</accession>
<gene>
    <name evidence="2" type="ORF">BN1080_02743</name>
</gene>
<protein>
    <submittedName>
        <fullName evidence="2">Glyoxalase-like domain protein</fullName>
    </submittedName>
</protein>
<feature type="domain" description="VOC" evidence="1">
    <location>
        <begin position="4"/>
        <end position="124"/>
    </location>
</feature>